<dbReference type="SUPFAM" id="SSF51182">
    <property type="entry name" value="RmlC-like cupins"/>
    <property type="match status" value="1"/>
</dbReference>
<evidence type="ECO:0000313" key="2">
    <source>
        <dbReference type="EMBL" id="MEO3715306.1"/>
    </source>
</evidence>
<accession>A0ABV0GJX1</accession>
<name>A0ABV0GJX1_9BURK</name>
<dbReference type="InterPro" id="IPR011051">
    <property type="entry name" value="RmlC_Cupin_sf"/>
</dbReference>
<organism evidence="2 3">
    <name type="scientific">Roseateles flavus</name>
    <dbReference type="NCBI Taxonomy" id="3149041"/>
    <lineage>
        <taxon>Bacteria</taxon>
        <taxon>Pseudomonadati</taxon>
        <taxon>Pseudomonadota</taxon>
        <taxon>Betaproteobacteria</taxon>
        <taxon>Burkholderiales</taxon>
        <taxon>Sphaerotilaceae</taxon>
        <taxon>Roseateles</taxon>
    </lineage>
</organism>
<dbReference type="Pfam" id="PF07883">
    <property type="entry name" value="Cupin_2"/>
    <property type="match status" value="1"/>
</dbReference>
<protein>
    <submittedName>
        <fullName evidence="2">Cupin domain-containing protein</fullName>
    </submittedName>
</protein>
<sequence>MSIDPEQLYALLQAGGAIEAMPGGAAFWSRLPQELDALGRAWLVSEFCCNEDWSSWERHPGGDEFVYLLDGEVEMLIEQAGGLQRTRLSGRGAVIVPRGCWHTAKVAAPSRLLFITWGEGTEHRPA</sequence>
<reference evidence="2 3" key="1">
    <citation type="submission" date="2024-05" db="EMBL/GenBank/DDBJ databases">
        <title>Roseateles sp. 2.12 16S ribosomal RNA gene Genome sequencing and assembly.</title>
        <authorList>
            <person name="Woo H."/>
        </authorList>
    </citation>
    <scope>NUCLEOTIDE SEQUENCE [LARGE SCALE GENOMIC DNA]</scope>
    <source>
        <strain evidence="2 3">2.12</strain>
    </source>
</reference>
<dbReference type="CDD" id="cd02208">
    <property type="entry name" value="cupin_RmlC-like"/>
    <property type="match status" value="1"/>
</dbReference>
<dbReference type="Proteomes" id="UP001462640">
    <property type="component" value="Unassembled WGS sequence"/>
</dbReference>
<dbReference type="RefSeq" id="WP_347612674.1">
    <property type="nucleotide sequence ID" value="NZ_JBDPZC010000013.1"/>
</dbReference>
<gene>
    <name evidence="2" type="ORF">ABDJ40_21260</name>
</gene>
<evidence type="ECO:0000313" key="3">
    <source>
        <dbReference type="Proteomes" id="UP001462640"/>
    </source>
</evidence>
<keyword evidence="3" id="KW-1185">Reference proteome</keyword>
<evidence type="ECO:0000259" key="1">
    <source>
        <dbReference type="Pfam" id="PF07883"/>
    </source>
</evidence>
<comment type="caution">
    <text evidence="2">The sequence shown here is derived from an EMBL/GenBank/DDBJ whole genome shotgun (WGS) entry which is preliminary data.</text>
</comment>
<dbReference type="Gene3D" id="2.60.120.10">
    <property type="entry name" value="Jelly Rolls"/>
    <property type="match status" value="1"/>
</dbReference>
<dbReference type="InterPro" id="IPR014710">
    <property type="entry name" value="RmlC-like_jellyroll"/>
</dbReference>
<proteinExistence type="predicted"/>
<dbReference type="EMBL" id="JBDPZC010000013">
    <property type="protein sequence ID" value="MEO3715306.1"/>
    <property type="molecule type" value="Genomic_DNA"/>
</dbReference>
<dbReference type="InterPro" id="IPR013096">
    <property type="entry name" value="Cupin_2"/>
</dbReference>
<feature type="domain" description="Cupin type-2" evidence="1">
    <location>
        <begin position="54"/>
        <end position="115"/>
    </location>
</feature>